<keyword evidence="9" id="KW-1185">Reference proteome</keyword>
<feature type="transmembrane region" description="Helical" evidence="7">
    <location>
        <begin position="101"/>
        <end position="124"/>
    </location>
</feature>
<keyword evidence="6 7" id="KW-0472">Membrane</keyword>
<feature type="transmembrane region" description="Helical" evidence="7">
    <location>
        <begin position="48"/>
        <end position="70"/>
    </location>
</feature>
<feature type="transmembrane region" description="Helical" evidence="7">
    <location>
        <begin position="20"/>
        <end position="41"/>
    </location>
</feature>
<feature type="transmembrane region" description="Helical" evidence="7">
    <location>
        <begin position="368"/>
        <end position="397"/>
    </location>
</feature>
<evidence type="ECO:0000256" key="2">
    <source>
        <dbReference type="ARBA" id="ARBA00005697"/>
    </source>
</evidence>
<dbReference type="Proteomes" id="UP001549099">
    <property type="component" value="Unassembled WGS sequence"/>
</dbReference>
<evidence type="ECO:0000313" key="8">
    <source>
        <dbReference type="EMBL" id="MET3575995.1"/>
    </source>
</evidence>
<evidence type="ECO:0000256" key="6">
    <source>
        <dbReference type="ARBA" id="ARBA00023136"/>
    </source>
</evidence>
<feature type="transmembrane region" description="Helical" evidence="7">
    <location>
        <begin position="340"/>
        <end position="356"/>
    </location>
</feature>
<accession>A0ABV2GCH1</accession>
<dbReference type="InterPro" id="IPR045018">
    <property type="entry name" value="Azg-like"/>
</dbReference>
<sequence>MNHNKLFDLNGHGTTVRREVTAGLVGFFTIVYIIAVNSFILSEAGMPLDGAVVATIFTSFAGCLIMGLWANAPILLVPGMGINAMFTYTLVGSMGLSWQEALGLVFVAGLLFSVIAFTGLAGVLNRAIPQSLKEAITVGLGLFLIFIGLEKGGLIERGASSMIALGDLSSPAVIATVLTFLIAVILFLRNVSGHFLWSILAGTGLAALFGVMPGKSGSTPSLSSYGEVFGALSLGGFLSAAFLVGTFSLTMVIVFENIGLVQAHTTAAGHPEKARKAFQANAVSAMLSGLFGSSPTVSTAETGAAIAAGGRTGLTTIVTGFLFLASLLFLPFIHLIPDNAIAPILLIIGGLMVQNIRNIDLSDLTEAFPAIFLIAMIPFTQSIADGIAVGFILYPLLKLADGKARDVAKPLYVIALLFLLNFIAGIA</sequence>
<evidence type="ECO:0000256" key="7">
    <source>
        <dbReference type="SAM" id="Phobius"/>
    </source>
</evidence>
<feature type="transmembrane region" description="Helical" evidence="7">
    <location>
        <begin position="232"/>
        <end position="255"/>
    </location>
</feature>
<dbReference type="PANTHER" id="PTHR43337:SF2">
    <property type="entry name" value="XANTHINE_URACIL PERMEASE"/>
    <property type="match status" value="1"/>
</dbReference>
<proteinExistence type="inferred from homology"/>
<protein>
    <submittedName>
        <fullName evidence="8">AGZA family xanthine/uracil permease-like MFS transporter</fullName>
    </submittedName>
</protein>
<feature type="transmembrane region" description="Helical" evidence="7">
    <location>
        <begin position="195"/>
        <end position="212"/>
    </location>
</feature>
<comment type="caution">
    <text evidence="8">The sequence shown here is derived from an EMBL/GenBank/DDBJ whole genome shotgun (WGS) entry which is preliminary data.</text>
</comment>
<keyword evidence="3" id="KW-0813">Transport</keyword>
<keyword evidence="5 7" id="KW-1133">Transmembrane helix</keyword>
<organism evidence="8 9">
    <name type="scientific">Bhargavaea ullalensis</name>
    <dbReference type="NCBI Taxonomy" id="1265685"/>
    <lineage>
        <taxon>Bacteria</taxon>
        <taxon>Bacillati</taxon>
        <taxon>Bacillota</taxon>
        <taxon>Bacilli</taxon>
        <taxon>Bacillales</taxon>
        <taxon>Caryophanaceae</taxon>
        <taxon>Bhargavaea</taxon>
    </lineage>
</organism>
<feature type="transmembrane region" description="Helical" evidence="7">
    <location>
        <begin position="314"/>
        <end position="334"/>
    </location>
</feature>
<feature type="transmembrane region" description="Helical" evidence="7">
    <location>
        <begin position="131"/>
        <end position="149"/>
    </location>
</feature>
<evidence type="ECO:0000256" key="1">
    <source>
        <dbReference type="ARBA" id="ARBA00004141"/>
    </source>
</evidence>
<comment type="similarity">
    <text evidence="2">Belongs to the nucleobase:cation symporter-2 (NCS2) (TC 2.A.40) family. Azg-like subfamily.</text>
</comment>
<dbReference type="PANTHER" id="PTHR43337">
    <property type="entry name" value="XANTHINE/URACIL PERMEASE C887.17-RELATED"/>
    <property type="match status" value="1"/>
</dbReference>
<feature type="transmembrane region" description="Helical" evidence="7">
    <location>
        <begin position="409"/>
        <end position="426"/>
    </location>
</feature>
<evidence type="ECO:0000256" key="5">
    <source>
        <dbReference type="ARBA" id="ARBA00022989"/>
    </source>
</evidence>
<evidence type="ECO:0000313" key="9">
    <source>
        <dbReference type="Proteomes" id="UP001549099"/>
    </source>
</evidence>
<dbReference type="RefSeq" id="WP_354197639.1">
    <property type="nucleotide sequence ID" value="NZ_JBEPLW010000014.1"/>
</dbReference>
<comment type="subcellular location">
    <subcellularLocation>
        <location evidence="1">Membrane</location>
        <topology evidence="1">Multi-pass membrane protein</topology>
    </subcellularLocation>
</comment>
<name>A0ABV2GCH1_9BACL</name>
<evidence type="ECO:0000256" key="4">
    <source>
        <dbReference type="ARBA" id="ARBA00022692"/>
    </source>
</evidence>
<dbReference type="Pfam" id="PF00860">
    <property type="entry name" value="Xan_ur_permease"/>
    <property type="match status" value="1"/>
</dbReference>
<reference evidence="8 9" key="1">
    <citation type="submission" date="2024-06" db="EMBL/GenBank/DDBJ databases">
        <title>Genomic Encyclopedia of Type Strains, Phase IV (KMG-IV): sequencing the most valuable type-strain genomes for metagenomic binning, comparative biology and taxonomic classification.</title>
        <authorList>
            <person name="Goeker M."/>
        </authorList>
    </citation>
    <scope>NUCLEOTIDE SEQUENCE [LARGE SCALE GENOMIC DNA]</scope>
    <source>
        <strain evidence="8 9">DSM 26128</strain>
    </source>
</reference>
<keyword evidence="4 7" id="KW-0812">Transmembrane</keyword>
<dbReference type="EMBL" id="JBEPLW010000014">
    <property type="protein sequence ID" value="MET3575995.1"/>
    <property type="molecule type" value="Genomic_DNA"/>
</dbReference>
<dbReference type="InterPro" id="IPR006043">
    <property type="entry name" value="NCS2"/>
</dbReference>
<evidence type="ECO:0000256" key="3">
    <source>
        <dbReference type="ARBA" id="ARBA00022448"/>
    </source>
</evidence>
<gene>
    <name evidence="8" type="ORF">ABID49_001902</name>
</gene>
<feature type="transmembrane region" description="Helical" evidence="7">
    <location>
        <begin position="169"/>
        <end position="188"/>
    </location>
</feature>